<name>A0A2A8CTE0_9BACT</name>
<proteinExistence type="predicted"/>
<dbReference type="Pfam" id="PF05597">
    <property type="entry name" value="Phasin"/>
    <property type="match status" value="1"/>
</dbReference>
<protein>
    <submittedName>
        <fullName evidence="2">Polyhydroxyalkanoate granule-associated protein PhaF</fullName>
    </submittedName>
</protein>
<dbReference type="OrthoDB" id="8858565at2"/>
<dbReference type="InterPro" id="IPR018691">
    <property type="entry name" value="DUF2188"/>
</dbReference>
<accession>A0A2A8CTE0</accession>
<dbReference type="Pfam" id="PF09954">
    <property type="entry name" value="DUF2188"/>
    <property type="match status" value="1"/>
</dbReference>
<dbReference type="RefSeq" id="WP_098078952.1">
    <property type="nucleotide sequence ID" value="NZ_PDEQ01000012.1"/>
</dbReference>
<comment type="caution">
    <text evidence="2">The sequence shown here is derived from an EMBL/GenBank/DDBJ whole genome shotgun (WGS) entry which is preliminary data.</text>
</comment>
<keyword evidence="3" id="KW-1185">Reference proteome</keyword>
<evidence type="ECO:0000313" key="3">
    <source>
        <dbReference type="Proteomes" id="UP000220102"/>
    </source>
</evidence>
<feature type="region of interest" description="Disordered" evidence="1">
    <location>
        <begin position="59"/>
        <end position="80"/>
    </location>
</feature>
<evidence type="ECO:0000256" key="1">
    <source>
        <dbReference type="SAM" id="MobiDB-lite"/>
    </source>
</evidence>
<organism evidence="2 3">
    <name type="scientific">Longibacter salinarum</name>
    <dbReference type="NCBI Taxonomy" id="1850348"/>
    <lineage>
        <taxon>Bacteria</taxon>
        <taxon>Pseudomonadati</taxon>
        <taxon>Rhodothermota</taxon>
        <taxon>Rhodothermia</taxon>
        <taxon>Rhodothermales</taxon>
        <taxon>Salisaetaceae</taxon>
        <taxon>Longibacter</taxon>
    </lineage>
</organism>
<dbReference type="EMBL" id="PDEQ01000012">
    <property type="protein sequence ID" value="PEN11080.1"/>
    <property type="molecule type" value="Genomic_DNA"/>
</dbReference>
<dbReference type="AlphaFoldDB" id="A0A2A8CTE0"/>
<dbReference type="Proteomes" id="UP000220102">
    <property type="component" value="Unassembled WGS sequence"/>
</dbReference>
<dbReference type="PANTHER" id="PTHR38664">
    <property type="entry name" value="SLR0058 PROTEIN"/>
    <property type="match status" value="1"/>
</dbReference>
<reference evidence="2 3" key="1">
    <citation type="submission" date="2017-10" db="EMBL/GenBank/DDBJ databases">
        <title>Draft genome of Longibacter Salinarum.</title>
        <authorList>
            <person name="Goh K.M."/>
            <person name="Shamsir M.S."/>
            <person name="Lim S.W."/>
        </authorList>
    </citation>
    <scope>NUCLEOTIDE SEQUENCE [LARGE SCALE GENOMIC DNA]</scope>
    <source>
        <strain evidence="2 3">KCTC 52045</strain>
    </source>
</reference>
<evidence type="ECO:0000313" key="2">
    <source>
        <dbReference type="EMBL" id="PEN11080.1"/>
    </source>
</evidence>
<dbReference type="InterPro" id="IPR008769">
    <property type="entry name" value="PhaF_PhaI"/>
</dbReference>
<dbReference type="PANTHER" id="PTHR38664:SF1">
    <property type="entry name" value="SLR0058 PROTEIN"/>
    <property type="match status" value="1"/>
</dbReference>
<sequence>MSTNDTSVEKKKNDLSNLPTELTERGREIWLAGLGALSRVEEEGDKVFKSLVERGRDYEGKRRKQLDDAAHSLKERQDALTSDVSKRIDDATKTVEDVVNRTVNSTLGRIGVPTRHEVKGLSDKVGDLSRKLDALGSMLATQVQDAEGEVVYHVSPHEEGWAVIREGAERATKLFGTKKEAVSAGRDIAKRHIPSQLVVHKQDRSVQESFSYAEEDDE</sequence>
<dbReference type="SMR" id="A0A2A8CTE0"/>
<gene>
    <name evidence="2" type="ORF">CRI94_16800</name>
</gene>